<accession>A0ABS1RC61</accession>
<reference evidence="1 2" key="1">
    <citation type="submission" date="2021-01" db="EMBL/GenBank/DDBJ databases">
        <title>C459-1 draft genome sequence.</title>
        <authorList>
            <person name="Zhang X.-F."/>
        </authorList>
    </citation>
    <scope>NUCLEOTIDE SEQUENCE [LARGE SCALE GENOMIC DNA]</scope>
    <source>
        <strain evidence="2">C459-1</strain>
    </source>
</reference>
<gene>
    <name evidence="1" type="ORF">JKG61_21920</name>
</gene>
<protein>
    <submittedName>
        <fullName evidence="1">Uncharacterized protein</fullName>
    </submittedName>
</protein>
<name>A0ABS1RC61_9SPHI</name>
<keyword evidence="2" id="KW-1185">Reference proteome</keyword>
<dbReference type="RefSeq" id="WP_202105146.1">
    <property type="nucleotide sequence ID" value="NZ_JAERTY010000017.1"/>
</dbReference>
<proteinExistence type="predicted"/>
<organism evidence="1 2">
    <name type="scientific">Sphingobacterium faecale</name>
    <dbReference type="NCBI Taxonomy" id="2803775"/>
    <lineage>
        <taxon>Bacteria</taxon>
        <taxon>Pseudomonadati</taxon>
        <taxon>Bacteroidota</taxon>
        <taxon>Sphingobacteriia</taxon>
        <taxon>Sphingobacteriales</taxon>
        <taxon>Sphingobacteriaceae</taxon>
        <taxon>Sphingobacterium</taxon>
    </lineage>
</organism>
<evidence type="ECO:0000313" key="2">
    <source>
        <dbReference type="Proteomes" id="UP000625283"/>
    </source>
</evidence>
<evidence type="ECO:0000313" key="1">
    <source>
        <dbReference type="EMBL" id="MBL1411431.1"/>
    </source>
</evidence>
<comment type="caution">
    <text evidence="1">The sequence shown here is derived from an EMBL/GenBank/DDBJ whole genome shotgun (WGS) entry which is preliminary data.</text>
</comment>
<dbReference type="Proteomes" id="UP000625283">
    <property type="component" value="Unassembled WGS sequence"/>
</dbReference>
<dbReference type="EMBL" id="JAERTY010000017">
    <property type="protein sequence ID" value="MBL1411431.1"/>
    <property type="molecule type" value="Genomic_DNA"/>
</dbReference>
<sequence length="107" mass="12429">MLNNQSSEDNYFCSYYLSCDQFCVYTAWIAYKGKGLGKLLINDSWFVKDEEEGEMISGNAIVDISHVQFEQFTDQEIEQLTQIPNTQKIVLTLSKKGVKKRQYLIKE</sequence>